<sequence>MFATILYIFVAIDADEHADTPPSQPSPSPEEQPIPDHPCVNITQTLSEVHTICTVACQVEFQSCKGNITDKCTKICKDKTHTDEELTTCNNFCQDKFKSDCADSQFACIDTCNFQLSQSLIDKDCFTGPPPRIPRGFSFHIFDFDWNTVQCPRVNTNNTSQQ</sequence>
<feature type="chain" id="PRO_5047402779" evidence="2">
    <location>
        <begin position="19"/>
        <end position="162"/>
    </location>
</feature>
<name>A0ABQ9YIT6_9EUKA</name>
<evidence type="ECO:0000313" key="3">
    <source>
        <dbReference type="EMBL" id="KAK2963514.1"/>
    </source>
</evidence>
<evidence type="ECO:0000256" key="2">
    <source>
        <dbReference type="SAM" id="SignalP"/>
    </source>
</evidence>
<keyword evidence="4" id="KW-1185">Reference proteome</keyword>
<dbReference type="EMBL" id="JARBJD010000006">
    <property type="protein sequence ID" value="KAK2963514.1"/>
    <property type="molecule type" value="Genomic_DNA"/>
</dbReference>
<gene>
    <name evidence="3" type="ORF">BLNAU_1557</name>
</gene>
<dbReference type="Proteomes" id="UP001281761">
    <property type="component" value="Unassembled WGS sequence"/>
</dbReference>
<reference evidence="3 4" key="1">
    <citation type="journal article" date="2022" name="bioRxiv">
        <title>Genomics of Preaxostyla Flagellates Illuminates Evolutionary Transitions and the Path Towards Mitochondrial Loss.</title>
        <authorList>
            <person name="Novak L.V.F."/>
            <person name="Treitli S.C."/>
            <person name="Pyrih J."/>
            <person name="Halakuc P."/>
            <person name="Pipaliya S.V."/>
            <person name="Vacek V."/>
            <person name="Brzon O."/>
            <person name="Soukal P."/>
            <person name="Eme L."/>
            <person name="Dacks J.B."/>
            <person name="Karnkowska A."/>
            <person name="Elias M."/>
            <person name="Hampl V."/>
        </authorList>
    </citation>
    <scope>NUCLEOTIDE SEQUENCE [LARGE SCALE GENOMIC DNA]</scope>
    <source>
        <strain evidence="3">NAU3</strain>
        <tissue evidence="3">Gut</tissue>
    </source>
</reference>
<comment type="caution">
    <text evidence="3">The sequence shown here is derived from an EMBL/GenBank/DDBJ whole genome shotgun (WGS) entry which is preliminary data.</text>
</comment>
<accession>A0ABQ9YIT6</accession>
<protein>
    <submittedName>
        <fullName evidence="3">Uncharacterized protein</fullName>
    </submittedName>
</protein>
<feature type="region of interest" description="Disordered" evidence="1">
    <location>
        <begin position="17"/>
        <end position="37"/>
    </location>
</feature>
<proteinExistence type="predicted"/>
<organism evidence="3 4">
    <name type="scientific">Blattamonas nauphoetae</name>
    <dbReference type="NCBI Taxonomy" id="2049346"/>
    <lineage>
        <taxon>Eukaryota</taxon>
        <taxon>Metamonada</taxon>
        <taxon>Preaxostyla</taxon>
        <taxon>Oxymonadida</taxon>
        <taxon>Blattamonas</taxon>
    </lineage>
</organism>
<evidence type="ECO:0000313" key="4">
    <source>
        <dbReference type="Proteomes" id="UP001281761"/>
    </source>
</evidence>
<feature type="compositionally biased region" description="Pro residues" evidence="1">
    <location>
        <begin position="22"/>
        <end position="36"/>
    </location>
</feature>
<keyword evidence="2" id="KW-0732">Signal</keyword>
<evidence type="ECO:0000256" key="1">
    <source>
        <dbReference type="SAM" id="MobiDB-lite"/>
    </source>
</evidence>
<feature type="signal peptide" evidence="2">
    <location>
        <begin position="1"/>
        <end position="18"/>
    </location>
</feature>